<reference evidence="3" key="1">
    <citation type="submission" date="2021-01" db="EMBL/GenBank/DDBJ databases">
        <title>Whole genome shotgun sequence of Rhizocola hellebori NBRC 109834.</title>
        <authorList>
            <person name="Komaki H."/>
            <person name="Tamura T."/>
        </authorList>
    </citation>
    <scope>NUCLEOTIDE SEQUENCE</scope>
    <source>
        <strain evidence="3">NBRC 109834</strain>
    </source>
</reference>
<evidence type="ECO:0000256" key="1">
    <source>
        <dbReference type="SAM" id="MobiDB-lite"/>
    </source>
</evidence>
<dbReference type="AlphaFoldDB" id="A0A8J3Q9X5"/>
<dbReference type="EMBL" id="BONY01000022">
    <property type="protein sequence ID" value="GIH05811.1"/>
    <property type="molecule type" value="Genomic_DNA"/>
</dbReference>
<keyword evidence="4" id="KW-1185">Reference proteome</keyword>
<keyword evidence="2" id="KW-0812">Transmembrane</keyword>
<feature type="compositionally biased region" description="Pro residues" evidence="1">
    <location>
        <begin position="198"/>
        <end position="210"/>
    </location>
</feature>
<feature type="compositionally biased region" description="Low complexity" evidence="1">
    <location>
        <begin position="366"/>
        <end position="389"/>
    </location>
</feature>
<feature type="compositionally biased region" description="Basic and acidic residues" evidence="1">
    <location>
        <begin position="227"/>
        <end position="238"/>
    </location>
</feature>
<feature type="region of interest" description="Disordered" evidence="1">
    <location>
        <begin position="1"/>
        <end position="463"/>
    </location>
</feature>
<keyword evidence="2" id="KW-1133">Transmembrane helix</keyword>
<dbReference type="Proteomes" id="UP000612899">
    <property type="component" value="Unassembled WGS sequence"/>
</dbReference>
<name>A0A8J3Q9X5_9ACTN</name>
<feature type="compositionally biased region" description="Pro residues" evidence="1">
    <location>
        <begin position="347"/>
        <end position="359"/>
    </location>
</feature>
<feature type="compositionally biased region" description="Low complexity" evidence="1">
    <location>
        <begin position="320"/>
        <end position="331"/>
    </location>
</feature>
<evidence type="ECO:0000313" key="4">
    <source>
        <dbReference type="Proteomes" id="UP000612899"/>
    </source>
</evidence>
<protein>
    <submittedName>
        <fullName evidence="3">Uncharacterized protein</fullName>
    </submittedName>
</protein>
<feature type="transmembrane region" description="Helical" evidence="2">
    <location>
        <begin position="469"/>
        <end position="491"/>
    </location>
</feature>
<feature type="compositionally biased region" description="Low complexity" evidence="1">
    <location>
        <begin position="420"/>
        <end position="437"/>
    </location>
</feature>
<feature type="compositionally biased region" description="Basic and acidic residues" evidence="1">
    <location>
        <begin position="171"/>
        <end position="190"/>
    </location>
</feature>
<feature type="compositionally biased region" description="Low complexity" evidence="1">
    <location>
        <begin position="137"/>
        <end position="149"/>
    </location>
</feature>
<sequence length="573" mass="58347">MTSEPSQHGWQPADRYEPTDEAPNQRGFGLFDAPAAPDEFPVFTPYNGSARESDAQFPPDSDAGSPPFPGFPSDDIASPSEWASSLSDHYVPAPAVMPIPGVRHDPENAAPSWSTSSDFDLDPYPAPAAELDREENSGGASSWAAFAAGESKKAPANNSGGAWSEPSAPSWEDHPLNEQRREEPVRHESPWGDSAYGTPPPPEPEMPRPVSPSVGSARVSAAAPVQHRPEVVQHRPDVPEVPPMPQRPAGRVYGSATVGAPVPSDPMAEPAPYAPPPPPAAPPVPAGPPVRASARATVNVAKPNPGEAPPQITRSSTVYGSATAAPASPAAPMAPPPPAAPMGAPSPLTPPGHAAPPRLPGRQHAFGDLLGPAGAGAAEAPQMMAPPTALASAPIPGQRMPGGPAGPGAVPVGAPPPPAMGAMAPAAAQRASASVPGNREPSQAAFDQFKPAGTDPAPAEPKPERKGGIIVGVLVGCVALLAIAFGGLFLVDKIFNGPSFAVGDCVKQSDTEAVKADCGESGAFQVKEAVTSPDQCQDQSQPHVQQKDQILCLAPVAAAQTGPTPSAAPTLNQ</sequence>
<comment type="caution">
    <text evidence="3">The sequence shown here is derived from an EMBL/GenBank/DDBJ whole genome shotgun (WGS) entry which is preliminary data.</text>
</comment>
<keyword evidence="2" id="KW-0472">Membrane</keyword>
<organism evidence="3 4">
    <name type="scientific">Rhizocola hellebori</name>
    <dbReference type="NCBI Taxonomy" id="1392758"/>
    <lineage>
        <taxon>Bacteria</taxon>
        <taxon>Bacillati</taxon>
        <taxon>Actinomycetota</taxon>
        <taxon>Actinomycetes</taxon>
        <taxon>Micromonosporales</taxon>
        <taxon>Micromonosporaceae</taxon>
        <taxon>Rhizocola</taxon>
    </lineage>
</organism>
<proteinExistence type="predicted"/>
<dbReference type="RefSeq" id="WP_203909652.1">
    <property type="nucleotide sequence ID" value="NZ_BONY01000022.1"/>
</dbReference>
<gene>
    <name evidence="3" type="ORF">Rhe02_38780</name>
</gene>
<feature type="compositionally biased region" description="Pro residues" evidence="1">
    <location>
        <begin position="272"/>
        <end position="288"/>
    </location>
</feature>
<feature type="compositionally biased region" description="Low complexity" evidence="1">
    <location>
        <begin position="396"/>
        <end position="412"/>
    </location>
</feature>
<evidence type="ECO:0000256" key="2">
    <source>
        <dbReference type="SAM" id="Phobius"/>
    </source>
</evidence>
<evidence type="ECO:0000313" key="3">
    <source>
        <dbReference type="EMBL" id="GIH05811.1"/>
    </source>
</evidence>
<accession>A0A8J3Q9X5</accession>